<dbReference type="SUPFAM" id="SSF57938">
    <property type="entry name" value="DnaJ/Hsp40 cysteine-rich domain"/>
    <property type="match status" value="1"/>
</dbReference>
<dbReference type="EMBL" id="VITV01000003">
    <property type="protein sequence ID" value="TWB77776.1"/>
    <property type="molecule type" value="Genomic_DNA"/>
</dbReference>
<accession>A0A560K3G9</accession>
<feature type="region of interest" description="Disordered" evidence="1">
    <location>
        <begin position="1"/>
        <end position="30"/>
    </location>
</feature>
<name>A0A560K3G9_9PROT</name>
<reference evidence="2 3" key="1">
    <citation type="submission" date="2019-06" db="EMBL/GenBank/DDBJ databases">
        <title>Genomic Encyclopedia of Type Strains, Phase IV (KMG-V): Genome sequencing to study the core and pangenomes of soil and plant-associated prokaryotes.</title>
        <authorList>
            <person name="Whitman W."/>
        </authorList>
    </citation>
    <scope>NUCLEOTIDE SEQUENCE [LARGE SCALE GENOMIC DNA]</scope>
    <source>
        <strain evidence="2 3">BR 12005</strain>
    </source>
</reference>
<dbReference type="Gene3D" id="6.20.20.10">
    <property type="match status" value="1"/>
</dbReference>
<dbReference type="Proteomes" id="UP000320516">
    <property type="component" value="Unassembled WGS sequence"/>
</dbReference>
<organism evidence="2 3">
    <name type="scientific">Nitrospirillum amazonense</name>
    <dbReference type="NCBI Taxonomy" id="28077"/>
    <lineage>
        <taxon>Bacteria</taxon>
        <taxon>Pseudomonadati</taxon>
        <taxon>Pseudomonadota</taxon>
        <taxon>Alphaproteobacteria</taxon>
        <taxon>Rhodospirillales</taxon>
        <taxon>Azospirillaceae</taxon>
        <taxon>Nitrospirillum</taxon>
    </lineage>
</organism>
<feature type="region of interest" description="Disordered" evidence="1">
    <location>
        <begin position="44"/>
        <end position="63"/>
    </location>
</feature>
<evidence type="ECO:0008006" key="4">
    <source>
        <dbReference type="Google" id="ProtNLM"/>
    </source>
</evidence>
<gene>
    <name evidence="2" type="ORF">FBZ87_103595</name>
</gene>
<dbReference type="AlphaFoldDB" id="A0A560K3G9"/>
<evidence type="ECO:0000313" key="3">
    <source>
        <dbReference type="Proteomes" id="UP000320516"/>
    </source>
</evidence>
<protein>
    <recommendedName>
        <fullName evidence="4">Molecular chaperone DnaJ</fullName>
    </recommendedName>
</protein>
<dbReference type="InterPro" id="IPR036410">
    <property type="entry name" value="HSP_DnaJ_Cys-rich_dom_sf"/>
</dbReference>
<sequence length="63" mass="6171">MAPEPKDQPTNGRPDANPDAVRPGTPGAGENICRRCGGTGRVDGAPCPDCGGTGRVVTPVGGG</sequence>
<evidence type="ECO:0000313" key="2">
    <source>
        <dbReference type="EMBL" id="TWB77776.1"/>
    </source>
</evidence>
<proteinExistence type="predicted"/>
<comment type="caution">
    <text evidence="2">The sequence shown here is derived from an EMBL/GenBank/DDBJ whole genome shotgun (WGS) entry which is preliminary data.</text>
</comment>
<dbReference type="RefSeq" id="WP_145610339.1">
    <property type="nucleotide sequence ID" value="NZ_JARPAF010000004.1"/>
</dbReference>
<evidence type="ECO:0000256" key="1">
    <source>
        <dbReference type="SAM" id="MobiDB-lite"/>
    </source>
</evidence>